<evidence type="ECO:0000313" key="2">
    <source>
        <dbReference type="Proteomes" id="UP000604825"/>
    </source>
</evidence>
<dbReference type="AlphaFoldDB" id="A0A811M8E7"/>
<reference evidence="1" key="1">
    <citation type="submission" date="2020-10" db="EMBL/GenBank/DDBJ databases">
        <authorList>
            <person name="Han B."/>
            <person name="Lu T."/>
            <person name="Zhao Q."/>
            <person name="Huang X."/>
            <person name="Zhao Y."/>
        </authorList>
    </citation>
    <scope>NUCLEOTIDE SEQUENCE</scope>
</reference>
<keyword evidence="2" id="KW-1185">Reference proteome</keyword>
<name>A0A811M8E7_9POAL</name>
<organism evidence="1 2">
    <name type="scientific">Miscanthus lutarioriparius</name>
    <dbReference type="NCBI Taxonomy" id="422564"/>
    <lineage>
        <taxon>Eukaryota</taxon>
        <taxon>Viridiplantae</taxon>
        <taxon>Streptophyta</taxon>
        <taxon>Embryophyta</taxon>
        <taxon>Tracheophyta</taxon>
        <taxon>Spermatophyta</taxon>
        <taxon>Magnoliopsida</taxon>
        <taxon>Liliopsida</taxon>
        <taxon>Poales</taxon>
        <taxon>Poaceae</taxon>
        <taxon>PACMAD clade</taxon>
        <taxon>Panicoideae</taxon>
        <taxon>Andropogonodae</taxon>
        <taxon>Andropogoneae</taxon>
        <taxon>Saccharinae</taxon>
        <taxon>Miscanthus</taxon>
    </lineage>
</organism>
<protein>
    <submittedName>
        <fullName evidence="1">Uncharacterized protein</fullName>
    </submittedName>
</protein>
<comment type="caution">
    <text evidence="1">The sequence shown here is derived from an EMBL/GenBank/DDBJ whole genome shotgun (WGS) entry which is preliminary data.</text>
</comment>
<gene>
    <name evidence="1" type="ORF">NCGR_LOCUS2785</name>
</gene>
<dbReference type="EMBL" id="CAJGYO010000001">
    <property type="protein sequence ID" value="CAD6204832.1"/>
    <property type="molecule type" value="Genomic_DNA"/>
</dbReference>
<proteinExistence type="predicted"/>
<dbReference type="Proteomes" id="UP000604825">
    <property type="component" value="Unassembled WGS sequence"/>
</dbReference>
<accession>A0A811M8E7</accession>
<sequence>MTQIIDGKAIAAGVRRDVAADVAALSSAQTRSEAGRGHRGEPERLADVREHEAQGVCRGRHLLIDGDLPENISNPALVAEVHRLNADPVVHGSQFHLRHQLLPFVPYKNPWTFMYESRLGSFQIQNSPL</sequence>
<evidence type="ECO:0000313" key="1">
    <source>
        <dbReference type="EMBL" id="CAD6204832.1"/>
    </source>
</evidence>
<dbReference type="OrthoDB" id="5126881at2759"/>